<dbReference type="CDD" id="cd02440">
    <property type="entry name" value="AdoMet_MTases"/>
    <property type="match status" value="1"/>
</dbReference>
<dbReference type="Pfam" id="PF08241">
    <property type="entry name" value="Methyltransf_11"/>
    <property type="match status" value="1"/>
</dbReference>
<proteinExistence type="predicted"/>
<name>A0A4U3L1S2_9BACT</name>
<keyword evidence="3" id="KW-1185">Reference proteome</keyword>
<keyword evidence="2" id="KW-0489">Methyltransferase</keyword>
<dbReference type="GO" id="GO:0032259">
    <property type="term" value="P:methylation"/>
    <property type="evidence" value="ECO:0007669"/>
    <property type="project" value="UniProtKB-KW"/>
</dbReference>
<dbReference type="InterPro" id="IPR029063">
    <property type="entry name" value="SAM-dependent_MTases_sf"/>
</dbReference>
<comment type="caution">
    <text evidence="2">The sequence shown here is derived from an EMBL/GenBank/DDBJ whole genome shotgun (WGS) entry which is preliminary data.</text>
</comment>
<organism evidence="2 3">
    <name type="scientific">Ilyomonas limi</name>
    <dbReference type="NCBI Taxonomy" id="2575867"/>
    <lineage>
        <taxon>Bacteria</taxon>
        <taxon>Pseudomonadati</taxon>
        <taxon>Bacteroidota</taxon>
        <taxon>Chitinophagia</taxon>
        <taxon>Chitinophagales</taxon>
        <taxon>Chitinophagaceae</taxon>
        <taxon>Ilyomonas</taxon>
    </lineage>
</organism>
<dbReference type="EMBL" id="SZQL01000011">
    <property type="protein sequence ID" value="TKK67397.1"/>
    <property type="molecule type" value="Genomic_DNA"/>
</dbReference>
<evidence type="ECO:0000313" key="3">
    <source>
        <dbReference type="Proteomes" id="UP000305848"/>
    </source>
</evidence>
<dbReference type="GO" id="GO:0008757">
    <property type="term" value="F:S-adenosylmethionine-dependent methyltransferase activity"/>
    <property type="evidence" value="ECO:0007669"/>
    <property type="project" value="InterPro"/>
</dbReference>
<dbReference type="PANTHER" id="PTHR43591">
    <property type="entry name" value="METHYLTRANSFERASE"/>
    <property type="match status" value="1"/>
</dbReference>
<dbReference type="AlphaFoldDB" id="A0A4U3L1S2"/>
<evidence type="ECO:0000259" key="1">
    <source>
        <dbReference type="Pfam" id="PF08241"/>
    </source>
</evidence>
<gene>
    <name evidence="2" type="ORF">FC093_13935</name>
</gene>
<dbReference type="Proteomes" id="UP000305848">
    <property type="component" value="Unassembled WGS sequence"/>
</dbReference>
<accession>A0A4U3L1S2</accession>
<evidence type="ECO:0000313" key="2">
    <source>
        <dbReference type="EMBL" id="TKK67397.1"/>
    </source>
</evidence>
<dbReference type="SUPFAM" id="SSF53335">
    <property type="entry name" value="S-adenosyl-L-methionine-dependent methyltransferases"/>
    <property type="match status" value="1"/>
</dbReference>
<dbReference type="InterPro" id="IPR013216">
    <property type="entry name" value="Methyltransf_11"/>
</dbReference>
<feature type="domain" description="Methyltransferase type 11" evidence="1">
    <location>
        <begin position="77"/>
        <end position="172"/>
    </location>
</feature>
<keyword evidence="2" id="KW-0808">Transferase</keyword>
<sequence length="272" mass="31129">MKSTGLALNDMKENEILFQNNKYGNTVLNEAAHRTDKALFEARFLTAKEKGGNSRGVLFNQAVSKLLKNDIRGKKVLDYCCGRGDLAVYLSQFGAEIYGFDISKNAIEVANFKAAVNNQKIDFKVMDAEKLSYPDSFFDYVIGFEALHHVILYQNVPAEINRILKKDGKAIFAENWGHDNIFYQIGRRLTALKSHKSDERGEVILHKKLISEKLNKHFQEVVIENFSLLYIFKKYISNKFLLRVLRSVDSKLLKFFPSFSRLCGEAVLVLKK</sequence>
<protein>
    <submittedName>
        <fullName evidence="2">Class I SAM-dependent methyltransferase</fullName>
    </submittedName>
</protein>
<dbReference type="OrthoDB" id="9795634at2"/>
<dbReference type="RefSeq" id="WP_137262413.1">
    <property type="nucleotide sequence ID" value="NZ_SZQL01000011.1"/>
</dbReference>
<dbReference type="PANTHER" id="PTHR43591:SF24">
    <property type="entry name" value="2-METHOXY-6-POLYPRENYL-1,4-BENZOQUINOL METHYLASE, MITOCHONDRIAL"/>
    <property type="match status" value="1"/>
</dbReference>
<reference evidence="2 3" key="1">
    <citation type="submission" date="2019-05" db="EMBL/GenBank/DDBJ databases">
        <title>Panacibacter sp. strain 17mud1-8 Genome sequencing and assembly.</title>
        <authorList>
            <person name="Chhetri G."/>
        </authorList>
    </citation>
    <scope>NUCLEOTIDE SEQUENCE [LARGE SCALE GENOMIC DNA]</scope>
    <source>
        <strain evidence="2 3">17mud1-8</strain>
    </source>
</reference>
<dbReference type="Gene3D" id="3.40.50.150">
    <property type="entry name" value="Vaccinia Virus protein VP39"/>
    <property type="match status" value="1"/>
</dbReference>